<dbReference type="AlphaFoldDB" id="S9S921"/>
<keyword evidence="3" id="KW-1185">Reference proteome</keyword>
<feature type="transmembrane region" description="Helical" evidence="1">
    <location>
        <begin position="20"/>
        <end position="41"/>
    </location>
</feature>
<feature type="transmembrane region" description="Helical" evidence="1">
    <location>
        <begin position="47"/>
        <end position="65"/>
    </location>
</feature>
<evidence type="ECO:0000313" key="2">
    <source>
        <dbReference type="EMBL" id="EPX86640.1"/>
    </source>
</evidence>
<dbReference type="Proteomes" id="UP000015346">
    <property type="component" value="Unassembled WGS sequence"/>
</dbReference>
<evidence type="ECO:0000256" key="1">
    <source>
        <dbReference type="SAM" id="Phobius"/>
    </source>
</evidence>
<keyword evidence="1" id="KW-1133">Transmembrane helix</keyword>
<dbReference type="RefSeq" id="WP_021097548.1">
    <property type="nucleotide sequence ID" value="NZ_KE557320.1"/>
</dbReference>
<dbReference type="HOGENOM" id="CLU_186930_0_0_5"/>
<reference evidence="2 3" key="1">
    <citation type="journal article" date="2013" name="Stand. Genomic Sci.">
        <title>Genome sequence of the reddish-pigmented Rubellimicrobium thermophilum type strain (DSM 16684(T)), a member of the Roseobacter clade.</title>
        <authorList>
            <person name="Fiebig A."/>
            <person name="Riedel T."/>
            <person name="Gronow S."/>
            <person name="Petersen J."/>
            <person name="Klenk H.P."/>
            <person name="Goker M."/>
        </authorList>
    </citation>
    <scope>NUCLEOTIDE SEQUENCE [LARGE SCALE GENOMIC DNA]</scope>
    <source>
        <strain evidence="2 3">DSM 16684</strain>
    </source>
</reference>
<keyword evidence="1" id="KW-0472">Membrane</keyword>
<proteinExistence type="predicted"/>
<dbReference type="EMBL" id="AOLV01000010">
    <property type="protein sequence ID" value="EPX86640.1"/>
    <property type="molecule type" value="Genomic_DNA"/>
</dbReference>
<name>S9S921_9RHOB</name>
<evidence type="ECO:0008006" key="4">
    <source>
        <dbReference type="Google" id="ProtNLM"/>
    </source>
</evidence>
<protein>
    <recommendedName>
        <fullName evidence="4">DUF5337 domain-containing protein</fullName>
    </recommendedName>
</protein>
<keyword evidence="1" id="KW-0812">Transmembrane</keyword>
<comment type="caution">
    <text evidence="2">The sequence shown here is derived from an EMBL/GenBank/DDBJ whole genome shotgun (WGS) entry which is preliminary data.</text>
</comment>
<accession>S9S921</accession>
<evidence type="ECO:0000313" key="3">
    <source>
        <dbReference type="Proteomes" id="UP000015346"/>
    </source>
</evidence>
<dbReference type="Pfam" id="PF17272">
    <property type="entry name" value="DUF5337"/>
    <property type="match status" value="1"/>
</dbReference>
<dbReference type="OrthoDB" id="7658896at2"/>
<sequence length="76" mass="8729">MPDLRPASPELVRLGRQAALAVAVTGALWIAATWAGGHWNWPQRWRALFDLFALAGFGLALYLTWRAWRLRRNERD</sequence>
<gene>
    <name evidence="2" type="ORF">ruthe_01458</name>
</gene>
<dbReference type="STRING" id="1123069.ruthe_01458"/>
<organism evidence="2 3">
    <name type="scientific">Rubellimicrobium thermophilum DSM 16684</name>
    <dbReference type="NCBI Taxonomy" id="1123069"/>
    <lineage>
        <taxon>Bacteria</taxon>
        <taxon>Pseudomonadati</taxon>
        <taxon>Pseudomonadota</taxon>
        <taxon>Alphaproteobacteria</taxon>
        <taxon>Rhodobacterales</taxon>
        <taxon>Roseobacteraceae</taxon>
        <taxon>Rubellimicrobium</taxon>
    </lineage>
</organism>
<dbReference type="InterPro" id="IPR020308">
    <property type="entry name" value="Uncharacterised_Ynq1"/>
</dbReference>